<protein>
    <submittedName>
        <fullName evidence="1">Uncharacterized protein</fullName>
    </submittedName>
</protein>
<dbReference type="AlphaFoldDB" id="A0AAD9KFL5"/>
<organism evidence="1 2">
    <name type="scientific">Ridgeia piscesae</name>
    <name type="common">Tubeworm</name>
    <dbReference type="NCBI Taxonomy" id="27915"/>
    <lineage>
        <taxon>Eukaryota</taxon>
        <taxon>Metazoa</taxon>
        <taxon>Spiralia</taxon>
        <taxon>Lophotrochozoa</taxon>
        <taxon>Annelida</taxon>
        <taxon>Polychaeta</taxon>
        <taxon>Sedentaria</taxon>
        <taxon>Canalipalpata</taxon>
        <taxon>Sabellida</taxon>
        <taxon>Siboglinidae</taxon>
        <taxon>Ridgeia</taxon>
    </lineage>
</organism>
<proteinExistence type="predicted"/>
<evidence type="ECO:0000313" key="2">
    <source>
        <dbReference type="Proteomes" id="UP001209878"/>
    </source>
</evidence>
<reference evidence="1" key="1">
    <citation type="journal article" date="2023" name="Mol. Biol. Evol.">
        <title>Third-Generation Sequencing Reveals the Adaptive Role of the Epigenome in Three Deep-Sea Polychaetes.</title>
        <authorList>
            <person name="Perez M."/>
            <person name="Aroh O."/>
            <person name="Sun Y."/>
            <person name="Lan Y."/>
            <person name="Juniper S.K."/>
            <person name="Young C.R."/>
            <person name="Angers B."/>
            <person name="Qian P.Y."/>
        </authorList>
    </citation>
    <scope>NUCLEOTIDE SEQUENCE</scope>
    <source>
        <strain evidence="1">R07B-5</strain>
    </source>
</reference>
<sequence>MAGWIAFVKPCDIFKSNIGTCLKRQVCNSCILRPMTYGTETWALNSQAMNILAAAQTKMKRNILNIT</sequence>
<dbReference type="EMBL" id="JAODUO010001142">
    <property type="protein sequence ID" value="KAK2170764.1"/>
    <property type="molecule type" value="Genomic_DNA"/>
</dbReference>
<accession>A0AAD9KFL5</accession>
<dbReference type="Proteomes" id="UP001209878">
    <property type="component" value="Unassembled WGS sequence"/>
</dbReference>
<gene>
    <name evidence="1" type="ORF">NP493_1143g01035</name>
</gene>
<keyword evidence="2" id="KW-1185">Reference proteome</keyword>
<evidence type="ECO:0000313" key="1">
    <source>
        <dbReference type="EMBL" id="KAK2170764.1"/>
    </source>
</evidence>
<comment type="caution">
    <text evidence="1">The sequence shown here is derived from an EMBL/GenBank/DDBJ whole genome shotgun (WGS) entry which is preliminary data.</text>
</comment>
<name>A0AAD9KFL5_RIDPI</name>